<dbReference type="Proteomes" id="UP000011518">
    <property type="component" value="Unassembled WGS sequence"/>
</dbReference>
<evidence type="ECO:0000313" key="2">
    <source>
        <dbReference type="EMBL" id="ELW71182.1"/>
    </source>
</evidence>
<proteinExistence type="predicted"/>
<evidence type="ECO:0000313" key="3">
    <source>
        <dbReference type="Proteomes" id="UP000011518"/>
    </source>
</evidence>
<protein>
    <submittedName>
        <fullName evidence="2">Uncharacterized protein</fullName>
    </submittedName>
</protein>
<gene>
    <name evidence="2" type="ORF">TREES_T100015624</name>
</gene>
<organism evidence="2 3">
    <name type="scientific">Tupaia chinensis</name>
    <name type="common">Chinese tree shrew</name>
    <name type="synonym">Tupaia belangeri chinensis</name>
    <dbReference type="NCBI Taxonomy" id="246437"/>
    <lineage>
        <taxon>Eukaryota</taxon>
        <taxon>Metazoa</taxon>
        <taxon>Chordata</taxon>
        <taxon>Craniata</taxon>
        <taxon>Vertebrata</taxon>
        <taxon>Euteleostomi</taxon>
        <taxon>Mammalia</taxon>
        <taxon>Eutheria</taxon>
        <taxon>Euarchontoglires</taxon>
        <taxon>Scandentia</taxon>
        <taxon>Tupaiidae</taxon>
        <taxon>Tupaia</taxon>
    </lineage>
</organism>
<dbReference type="InParanoid" id="L9LBQ4"/>
<evidence type="ECO:0000256" key="1">
    <source>
        <dbReference type="SAM" id="MobiDB-lite"/>
    </source>
</evidence>
<reference evidence="3" key="2">
    <citation type="journal article" date="2013" name="Nat. Commun.">
        <title>Genome of the Chinese tree shrew.</title>
        <authorList>
            <person name="Fan Y."/>
            <person name="Huang Z.Y."/>
            <person name="Cao C.C."/>
            <person name="Chen C.S."/>
            <person name="Chen Y.X."/>
            <person name="Fan D.D."/>
            <person name="He J."/>
            <person name="Hou H.L."/>
            <person name="Hu L."/>
            <person name="Hu X.T."/>
            <person name="Jiang X.T."/>
            <person name="Lai R."/>
            <person name="Lang Y.S."/>
            <person name="Liang B."/>
            <person name="Liao S.G."/>
            <person name="Mu D."/>
            <person name="Ma Y.Y."/>
            <person name="Niu Y.Y."/>
            <person name="Sun X.Q."/>
            <person name="Xia J.Q."/>
            <person name="Xiao J."/>
            <person name="Xiong Z.Q."/>
            <person name="Xu L."/>
            <person name="Yang L."/>
            <person name="Zhang Y."/>
            <person name="Zhao W."/>
            <person name="Zhao X.D."/>
            <person name="Zheng Y.T."/>
            <person name="Zhou J.M."/>
            <person name="Zhu Y.B."/>
            <person name="Zhang G.J."/>
            <person name="Wang J."/>
            <person name="Yao Y.G."/>
        </authorList>
    </citation>
    <scope>NUCLEOTIDE SEQUENCE [LARGE SCALE GENOMIC DNA]</scope>
</reference>
<dbReference type="EMBL" id="KB320472">
    <property type="protein sequence ID" value="ELW71182.1"/>
    <property type="molecule type" value="Genomic_DNA"/>
</dbReference>
<accession>L9LBQ4</accession>
<feature type="compositionally biased region" description="Polar residues" evidence="1">
    <location>
        <begin position="106"/>
        <end position="118"/>
    </location>
</feature>
<sequence>MSSSASAGEGRASDGFPCKPAGHLDSSASDDVHGPTECCTAGARPALCWTKATGRRAAKQSTGWLLAMESHRVCGFASVQGLGADSLGEQVREWVERTEAGGQLRVSAQSSHPASEQSLGMKKTGRVGDGGGRAAAPPRPSDVTLARLNFLRAFSRARAEAEGSGAGRGWSSFSGILDATALLVLWSEDVEWGQKENEAGKLLTHVPGTVCLRALWHGQTAQRPPTWCPNAHRRQHFSTCMTLTATAEPWPHHLLSLEEADWAA</sequence>
<dbReference type="AlphaFoldDB" id="L9LBQ4"/>
<keyword evidence="3" id="KW-1185">Reference proteome</keyword>
<feature type="region of interest" description="Disordered" evidence="1">
    <location>
        <begin position="103"/>
        <end position="140"/>
    </location>
</feature>
<name>L9LBQ4_TUPCH</name>
<reference evidence="3" key="1">
    <citation type="submission" date="2012-07" db="EMBL/GenBank/DDBJ databases">
        <title>Genome of the Chinese tree shrew, a rising model animal genetically related to primates.</title>
        <authorList>
            <person name="Zhang G."/>
            <person name="Fan Y."/>
            <person name="Yao Y."/>
            <person name="Huang Z."/>
        </authorList>
    </citation>
    <scope>NUCLEOTIDE SEQUENCE [LARGE SCALE GENOMIC DNA]</scope>
</reference>